<keyword evidence="4" id="KW-0812">Transmembrane</keyword>
<dbReference type="AlphaFoldDB" id="A0AAP6Y041"/>
<keyword evidence="3" id="KW-0808">Transferase</keyword>
<feature type="transmembrane region" description="Helical" evidence="4">
    <location>
        <begin position="51"/>
        <end position="81"/>
    </location>
</feature>
<evidence type="ECO:0000256" key="3">
    <source>
        <dbReference type="ARBA" id="ARBA00022679"/>
    </source>
</evidence>
<dbReference type="Proteomes" id="UP000549590">
    <property type="component" value="Unassembled WGS sequence"/>
</dbReference>
<dbReference type="GO" id="GO:0016757">
    <property type="term" value="F:glycosyltransferase activity"/>
    <property type="evidence" value="ECO:0007669"/>
    <property type="project" value="UniProtKB-KW"/>
</dbReference>
<dbReference type="CDD" id="cd03801">
    <property type="entry name" value="GT4_PimA-like"/>
    <property type="match status" value="1"/>
</dbReference>
<evidence type="ECO:0000256" key="2">
    <source>
        <dbReference type="ARBA" id="ARBA00022676"/>
    </source>
</evidence>
<keyword evidence="2" id="KW-0328">Glycosyltransferase</keyword>
<comment type="similarity">
    <text evidence="1">Belongs to the glycosyltransferase group 1 family. Glycosyltransferase 4 subfamily.</text>
</comment>
<dbReference type="Pfam" id="PF00534">
    <property type="entry name" value="Glycos_transf_1"/>
    <property type="match status" value="1"/>
</dbReference>
<dbReference type="PANTHER" id="PTHR12526:SF640">
    <property type="entry name" value="COLANIC ACID BIOSYNTHESIS GLYCOSYLTRANSFERASE WCAL-RELATED"/>
    <property type="match status" value="1"/>
</dbReference>
<keyword evidence="4" id="KW-0472">Membrane</keyword>
<proteinExistence type="inferred from homology"/>
<evidence type="ECO:0000313" key="6">
    <source>
        <dbReference type="EMBL" id="NMP01245.1"/>
    </source>
</evidence>
<dbReference type="EMBL" id="JABBYB010000001">
    <property type="protein sequence ID" value="NMP01245.1"/>
    <property type="molecule type" value="Genomic_DNA"/>
</dbReference>
<feature type="domain" description="Glycosyl transferase family 1" evidence="5">
    <location>
        <begin position="175"/>
        <end position="333"/>
    </location>
</feature>
<dbReference type="InterPro" id="IPR001296">
    <property type="entry name" value="Glyco_trans_1"/>
</dbReference>
<dbReference type="SUPFAM" id="SSF53756">
    <property type="entry name" value="UDP-Glycosyltransferase/glycogen phosphorylase"/>
    <property type="match status" value="1"/>
</dbReference>
<evidence type="ECO:0000256" key="1">
    <source>
        <dbReference type="ARBA" id="ARBA00009481"/>
    </source>
</evidence>
<dbReference type="PANTHER" id="PTHR12526">
    <property type="entry name" value="GLYCOSYLTRANSFERASE"/>
    <property type="match status" value="1"/>
</dbReference>
<evidence type="ECO:0000313" key="7">
    <source>
        <dbReference type="Proteomes" id="UP000549590"/>
    </source>
</evidence>
<organism evidence="6 7">
    <name type="scientific">Pseudoalteromonas arctica</name>
    <dbReference type="NCBI Taxonomy" id="394751"/>
    <lineage>
        <taxon>Bacteria</taxon>
        <taxon>Pseudomonadati</taxon>
        <taxon>Pseudomonadota</taxon>
        <taxon>Gammaproteobacteria</taxon>
        <taxon>Alteromonadales</taxon>
        <taxon>Pseudoalteromonadaceae</taxon>
        <taxon>Pseudoalteromonas</taxon>
    </lineage>
</organism>
<gene>
    <name evidence="6" type="ORF">HHE94_00705</name>
</gene>
<accession>A0AAP6Y041</accession>
<dbReference type="Gene3D" id="3.40.50.2000">
    <property type="entry name" value="Glycogen Phosphorylase B"/>
    <property type="match status" value="2"/>
</dbReference>
<keyword evidence="4" id="KW-1133">Transmembrane helix</keyword>
<comment type="caution">
    <text evidence="6">The sequence shown here is derived from an EMBL/GenBank/DDBJ whole genome shotgun (WGS) entry which is preliminary data.</text>
</comment>
<protein>
    <submittedName>
        <fullName evidence="6">Glycosyltransferase family 4 protein</fullName>
    </submittedName>
</protein>
<name>A0AAP6Y041_9GAMM</name>
<evidence type="ECO:0000256" key="4">
    <source>
        <dbReference type="SAM" id="Phobius"/>
    </source>
</evidence>
<sequence>MNKKYNLTIATDIKGKGGVSSVLKVLDEAGFYKDTNTKLITSHSNYNNFNLFFQLVTFSFCILKLLYNLVFFNITLVHIHLASRGSYKRKSILTRIVCFFKVKIIIHLHGAEFKEFYNNECDDAKKNHIKNTFNMADRVIVLSTQWLDWIDSILLDKSKGLVVYNAVPELPIFETKVEKHFNFVFLGRLGERKGVADLISAFSRVLKLHPNARLLLGGDGDLNKYKQIVRDLSIENEVKFLGWISGNEKLEILKKANSYVLPSYNEGFPMGVLEAMSCKIPVIASRAGGIPDAITSNEEGILIDAGDTNALVKAMLFSIESPEKVESMQNKAFRKYLENFSPNTVVPQIIKIYKDLGAI</sequence>
<evidence type="ECO:0000259" key="5">
    <source>
        <dbReference type="Pfam" id="PF00534"/>
    </source>
</evidence>
<reference evidence="6 7" key="1">
    <citation type="submission" date="2020-04" db="EMBL/GenBank/DDBJ databases">
        <title>Genome sequencing and assembly of Pseudoalteromonas arctica.</title>
        <authorList>
            <person name="Cook G.M."/>
        </authorList>
    </citation>
    <scope>NUCLEOTIDE SEQUENCE [LARGE SCALE GENOMIC DNA]</scope>
    <source>
        <strain evidence="6 7">NEC-BIFX-2020_001</strain>
    </source>
</reference>
<dbReference type="GO" id="GO:1901135">
    <property type="term" value="P:carbohydrate derivative metabolic process"/>
    <property type="evidence" value="ECO:0007669"/>
    <property type="project" value="UniProtKB-ARBA"/>
</dbReference>